<accession>A0A0F9IP82</accession>
<comment type="caution">
    <text evidence="1">The sequence shown here is derived from an EMBL/GenBank/DDBJ whole genome shotgun (WGS) entry which is preliminary data.</text>
</comment>
<organism evidence="1">
    <name type="scientific">marine sediment metagenome</name>
    <dbReference type="NCBI Taxonomy" id="412755"/>
    <lineage>
        <taxon>unclassified sequences</taxon>
        <taxon>metagenomes</taxon>
        <taxon>ecological metagenomes</taxon>
    </lineage>
</organism>
<proteinExistence type="predicted"/>
<name>A0A0F9IP82_9ZZZZ</name>
<evidence type="ECO:0000313" key="1">
    <source>
        <dbReference type="EMBL" id="KKL95555.1"/>
    </source>
</evidence>
<dbReference type="AlphaFoldDB" id="A0A0F9IP82"/>
<dbReference type="EMBL" id="LAZR01018646">
    <property type="protein sequence ID" value="KKL95555.1"/>
    <property type="molecule type" value="Genomic_DNA"/>
</dbReference>
<sequence>MSKCICKGNWRSIVNETEHLLDRRFRDNKGEEYSFFGIVHGSDDYYYGMWRRKDRELTLLSCVGSIDGHGYVLQEENDEQT</sequence>
<reference evidence="1" key="1">
    <citation type="journal article" date="2015" name="Nature">
        <title>Complex archaea that bridge the gap between prokaryotes and eukaryotes.</title>
        <authorList>
            <person name="Spang A."/>
            <person name="Saw J.H."/>
            <person name="Jorgensen S.L."/>
            <person name="Zaremba-Niedzwiedzka K."/>
            <person name="Martijn J."/>
            <person name="Lind A.E."/>
            <person name="van Eijk R."/>
            <person name="Schleper C."/>
            <person name="Guy L."/>
            <person name="Ettema T.J."/>
        </authorList>
    </citation>
    <scope>NUCLEOTIDE SEQUENCE</scope>
</reference>
<protein>
    <submittedName>
        <fullName evidence="1">Uncharacterized protein</fullName>
    </submittedName>
</protein>
<gene>
    <name evidence="1" type="ORF">LCGC14_1853420</name>
</gene>